<keyword evidence="5" id="KW-0539">Nucleus</keyword>
<gene>
    <name evidence="8" type="ORF">H2200_005171</name>
</gene>
<dbReference type="PANTHER" id="PTHR47660:SF2">
    <property type="entry name" value="TRANSCRIPTION FACTOR WITH C2H2 AND ZN(2)-CYS(6) DNA BINDING DOMAIN (EUROFUNG)"/>
    <property type="match status" value="1"/>
</dbReference>
<dbReference type="GO" id="GO:0006351">
    <property type="term" value="P:DNA-templated transcription"/>
    <property type="evidence" value="ECO:0007669"/>
    <property type="project" value="InterPro"/>
</dbReference>
<dbReference type="GO" id="GO:0003677">
    <property type="term" value="F:DNA binding"/>
    <property type="evidence" value="ECO:0007669"/>
    <property type="project" value="InterPro"/>
</dbReference>
<dbReference type="Pfam" id="PF04082">
    <property type="entry name" value="Fungal_trans"/>
    <property type="match status" value="1"/>
</dbReference>
<protein>
    <recommendedName>
        <fullName evidence="7">Xylanolytic transcriptional activator regulatory domain-containing protein</fullName>
    </recommendedName>
</protein>
<dbReference type="EMBL" id="JAPDRK010000007">
    <property type="protein sequence ID" value="KAJ9610394.1"/>
    <property type="molecule type" value="Genomic_DNA"/>
</dbReference>
<organism evidence="8 9">
    <name type="scientific">Cladophialophora chaetospira</name>
    <dbReference type="NCBI Taxonomy" id="386627"/>
    <lineage>
        <taxon>Eukaryota</taxon>
        <taxon>Fungi</taxon>
        <taxon>Dikarya</taxon>
        <taxon>Ascomycota</taxon>
        <taxon>Pezizomycotina</taxon>
        <taxon>Eurotiomycetes</taxon>
        <taxon>Chaetothyriomycetidae</taxon>
        <taxon>Chaetothyriales</taxon>
        <taxon>Herpotrichiellaceae</taxon>
        <taxon>Cladophialophora</taxon>
    </lineage>
</organism>
<feature type="region of interest" description="Disordered" evidence="6">
    <location>
        <begin position="114"/>
        <end position="136"/>
    </location>
</feature>
<evidence type="ECO:0000256" key="6">
    <source>
        <dbReference type="SAM" id="MobiDB-lite"/>
    </source>
</evidence>
<evidence type="ECO:0000259" key="7">
    <source>
        <dbReference type="Pfam" id="PF04082"/>
    </source>
</evidence>
<keyword evidence="1" id="KW-0479">Metal-binding</keyword>
<feature type="region of interest" description="Disordered" evidence="6">
    <location>
        <begin position="13"/>
        <end position="34"/>
    </location>
</feature>
<evidence type="ECO:0000256" key="5">
    <source>
        <dbReference type="ARBA" id="ARBA00023242"/>
    </source>
</evidence>
<comment type="caution">
    <text evidence="8">The sequence shown here is derived from an EMBL/GenBank/DDBJ whole genome shotgun (WGS) entry which is preliminary data.</text>
</comment>
<dbReference type="PANTHER" id="PTHR47660">
    <property type="entry name" value="TRANSCRIPTION FACTOR WITH C2H2 AND ZN(2)-CYS(6) DNA BINDING DOMAIN (EUROFUNG)-RELATED-RELATED"/>
    <property type="match status" value="1"/>
</dbReference>
<dbReference type="CDD" id="cd12148">
    <property type="entry name" value="fungal_TF_MHR"/>
    <property type="match status" value="1"/>
</dbReference>
<name>A0AA39CIP7_9EURO</name>
<accession>A0AA39CIP7</accession>
<keyword evidence="4" id="KW-0804">Transcription</keyword>
<evidence type="ECO:0000313" key="9">
    <source>
        <dbReference type="Proteomes" id="UP001172673"/>
    </source>
</evidence>
<evidence type="ECO:0000256" key="3">
    <source>
        <dbReference type="ARBA" id="ARBA00023015"/>
    </source>
</evidence>
<dbReference type="InterPro" id="IPR007219">
    <property type="entry name" value="XnlR_reg_dom"/>
</dbReference>
<dbReference type="Proteomes" id="UP001172673">
    <property type="component" value="Unassembled WGS sequence"/>
</dbReference>
<keyword evidence="2" id="KW-0862">Zinc</keyword>
<evidence type="ECO:0000256" key="2">
    <source>
        <dbReference type="ARBA" id="ARBA00022833"/>
    </source>
</evidence>
<keyword evidence="9" id="KW-1185">Reference proteome</keyword>
<evidence type="ECO:0000256" key="4">
    <source>
        <dbReference type="ARBA" id="ARBA00023163"/>
    </source>
</evidence>
<sequence>MVQLDDTAPLLDGIQGVASNDSSNNSYPDPFGSNQLSSGIDMSLDAFNLDFEAQFPSWLVDTDVLQNGILDTPLVATMAELKPGWPESPYAAFGGPTNYKPDSGMKRIWFTANDEGEDGIPQSGPATPPGSRDEVDDTYRQTLTQSLQIRPLKEQTALPSADFLNLCVRSYFSRFHPVFPVVHAPTFRPSKANSMVLLSICSVGSLFTGSVHAIRQGVQIYDRLHKAVLANWDRLIARGIDQRISLIQTAIIGQTFGLLSGEPRHLAIVDAFNGTLISWARRSATFKTKKMVGLDLNVPPAELETKWREWARNEELIRIALSVHIHDAELASMFHHEPFLRHNSRQLPVAASNQTFMAARADEWRKAYLSDPTNLEVSDATPASIDDHLDFDLFAVPNNSYFTAYTVLEGICAHIVENRLSGTTGSTQPANDKLLSVLTSFHRHFLTESAAWEADHMDMSILWHLAFMTMFADFDLLERAIGRDGSELSPEDLHAVGAWATSDHARRCVIHGLIIQKKLENLPLGFEPAIHVPRAMFRAGIAWFCYTRFGSQQDGRRQTSAIESPEYPEFKTIGVNPNLLLFQASGYKHGKPTTTETNASLSGLTDLLRRIGHWEIARRFAAILGALLHNEAE</sequence>
<proteinExistence type="predicted"/>
<feature type="domain" description="Xylanolytic transcriptional activator regulatory" evidence="7">
    <location>
        <begin position="169"/>
        <end position="375"/>
    </location>
</feature>
<dbReference type="AlphaFoldDB" id="A0AA39CIP7"/>
<dbReference type="GO" id="GO:0008270">
    <property type="term" value="F:zinc ion binding"/>
    <property type="evidence" value="ECO:0007669"/>
    <property type="project" value="InterPro"/>
</dbReference>
<keyword evidence="3" id="KW-0805">Transcription regulation</keyword>
<evidence type="ECO:0000313" key="8">
    <source>
        <dbReference type="EMBL" id="KAJ9610394.1"/>
    </source>
</evidence>
<reference evidence="8" key="1">
    <citation type="submission" date="2022-10" db="EMBL/GenBank/DDBJ databases">
        <title>Culturing micro-colonial fungi from biological soil crusts in the Mojave desert and describing Neophaeococcomyces mojavensis, and introducing the new genera and species Taxawa tesnikishii.</title>
        <authorList>
            <person name="Kurbessoian T."/>
            <person name="Stajich J.E."/>
        </authorList>
    </citation>
    <scope>NUCLEOTIDE SEQUENCE</scope>
    <source>
        <strain evidence="8">TK_41</strain>
    </source>
</reference>
<evidence type="ECO:0000256" key="1">
    <source>
        <dbReference type="ARBA" id="ARBA00022723"/>
    </source>
</evidence>